<feature type="signal peptide" evidence="1">
    <location>
        <begin position="1"/>
        <end position="19"/>
    </location>
</feature>
<evidence type="ECO:0000313" key="3">
    <source>
        <dbReference type="Proteomes" id="UP001314169"/>
    </source>
</evidence>
<reference evidence="2" key="1">
    <citation type="submission" date="2023-12" db="EMBL/GenBank/DDBJ databases">
        <authorList>
            <person name="Brown T."/>
        </authorList>
    </citation>
    <scope>NUCLEOTIDE SEQUENCE</scope>
</reference>
<keyword evidence="3" id="KW-1185">Reference proteome</keyword>
<name>A0ABN9ZZH1_PIPNA</name>
<dbReference type="Proteomes" id="UP001314169">
    <property type="component" value="Chromosome 2"/>
</dbReference>
<gene>
    <name evidence="2" type="ORF">MPIPNATIZW_LOCUS9973</name>
</gene>
<evidence type="ECO:0000313" key="2">
    <source>
        <dbReference type="EMBL" id="CAK6441667.1"/>
    </source>
</evidence>
<accession>A0ABN9ZZH1</accession>
<feature type="chain" id="PRO_5046929674" description="Secreted protein" evidence="1">
    <location>
        <begin position="20"/>
        <end position="124"/>
    </location>
</feature>
<evidence type="ECO:0008006" key="4">
    <source>
        <dbReference type="Google" id="ProtNLM"/>
    </source>
</evidence>
<keyword evidence="1" id="KW-0732">Signal</keyword>
<evidence type="ECO:0000256" key="1">
    <source>
        <dbReference type="SAM" id="SignalP"/>
    </source>
</evidence>
<dbReference type="EMBL" id="OY882859">
    <property type="protein sequence ID" value="CAK6441667.1"/>
    <property type="molecule type" value="Genomic_DNA"/>
</dbReference>
<organism evidence="2 3">
    <name type="scientific">Pipistrellus nathusii</name>
    <name type="common">Nathusius' pipistrelle</name>
    <dbReference type="NCBI Taxonomy" id="59473"/>
    <lineage>
        <taxon>Eukaryota</taxon>
        <taxon>Metazoa</taxon>
        <taxon>Chordata</taxon>
        <taxon>Craniata</taxon>
        <taxon>Vertebrata</taxon>
        <taxon>Euteleostomi</taxon>
        <taxon>Mammalia</taxon>
        <taxon>Eutheria</taxon>
        <taxon>Laurasiatheria</taxon>
        <taxon>Chiroptera</taxon>
        <taxon>Yangochiroptera</taxon>
        <taxon>Vespertilionidae</taxon>
        <taxon>Pipistrellus</taxon>
    </lineage>
</organism>
<proteinExistence type="predicted"/>
<protein>
    <recommendedName>
        <fullName evidence="4">Secreted protein</fullName>
    </recommendedName>
</protein>
<sequence>MGFCIFCNILISLVPYSFSMLALTYPQGTDRKSALGVGTHGRCLNVHVGTRGGWCQWVGRGLHGVLSWSHAGTAQIRTKLILAVNIPQTHPSSSELSFLLPLLSPPSPNGAAAAAKVPRVQNAQ</sequence>